<organism evidence="3 4">
    <name type="scientific">Conyzicola lurida</name>
    <dbReference type="NCBI Taxonomy" id="1172621"/>
    <lineage>
        <taxon>Bacteria</taxon>
        <taxon>Bacillati</taxon>
        <taxon>Actinomycetota</taxon>
        <taxon>Actinomycetes</taxon>
        <taxon>Micrococcales</taxon>
        <taxon>Microbacteriaceae</taxon>
        <taxon>Conyzicola</taxon>
    </lineage>
</organism>
<gene>
    <name evidence="3" type="ORF">HD599_000495</name>
</gene>
<evidence type="ECO:0000313" key="3">
    <source>
        <dbReference type="EMBL" id="MBB5842172.1"/>
    </source>
</evidence>
<dbReference type="Proteomes" id="UP000536685">
    <property type="component" value="Unassembled WGS sequence"/>
</dbReference>
<dbReference type="PROSITE" id="PS50263">
    <property type="entry name" value="CN_HYDROLASE"/>
    <property type="match status" value="2"/>
</dbReference>
<dbReference type="InterPro" id="IPR003010">
    <property type="entry name" value="C-N_Hydrolase"/>
</dbReference>
<dbReference type="PANTHER" id="PTHR43674:SF2">
    <property type="entry name" value="BETA-UREIDOPROPIONASE"/>
    <property type="match status" value="1"/>
</dbReference>
<evidence type="ECO:0000313" key="4">
    <source>
        <dbReference type="Proteomes" id="UP000536685"/>
    </source>
</evidence>
<dbReference type="CDD" id="cd07197">
    <property type="entry name" value="nitrilase"/>
    <property type="match status" value="2"/>
</dbReference>
<feature type="domain" description="CN hydrolase" evidence="2">
    <location>
        <begin position="301"/>
        <end position="543"/>
    </location>
</feature>
<dbReference type="EMBL" id="JACHMJ010000001">
    <property type="protein sequence ID" value="MBB5842172.1"/>
    <property type="molecule type" value="Genomic_DNA"/>
</dbReference>
<dbReference type="Gene3D" id="3.60.110.10">
    <property type="entry name" value="Carbon-nitrogen hydrolase"/>
    <property type="match status" value="2"/>
</dbReference>
<proteinExistence type="predicted"/>
<evidence type="ECO:0000259" key="2">
    <source>
        <dbReference type="PROSITE" id="PS50263"/>
    </source>
</evidence>
<sequence>MLTASSSADSPAPGSVRVATAQFFSGEDVDANLQTVVGYMREAAAAGARLLVTPENSNRVRTFADRDDCFAKSETIDGAFVSGIRAEAAALGIFVVVGVDLRAETAPHVNIAQVLVGPTGDILHVHHKTVFWDYEYTLFTPGTKQLEVIDTEIGRLGLLMCADGIVPEVPRVLALKGAEILCNSLNSRGPDEMRVHEPLRAIENHVWHVASNTVGGPADGYPWTGGSQVISPLGDILANAGETDEGLVWADITPATSFPKNLADIGLLDDFRRPDLYAELVAPVEAHAVDYGPVADGAPSRPLKVATLQVSWYHAQSWTISRAVGQITYAAGRGAQLGVLPELFCFAPGEVEADVAAAAALSETVLATITAAAAEAGLWVVVNLVEADGDAYFSTAYLVSGGGEIAAKYRKAHLSEAERAWATAGDEFVVAETPVGSIGLMIGNEIWLPEMARILTLRGAEVIAHPTSWDRVEAATQAATERTEENRTHLVSTSRTDNPAGIGSQIVVADRFIPGQPVALMRYPTAIWSRTGFEENIFYELDLTDAHSKVQGFHLDPVGTRNPALYDSFLESVVNA</sequence>
<dbReference type="SUPFAM" id="SSF56317">
    <property type="entry name" value="Carbon-nitrogen hydrolase"/>
    <property type="match status" value="2"/>
</dbReference>
<comment type="caution">
    <text evidence="3">The sequence shown here is derived from an EMBL/GenBank/DDBJ whole genome shotgun (WGS) entry which is preliminary data.</text>
</comment>
<dbReference type="AlphaFoldDB" id="A0A841AJM9"/>
<feature type="domain" description="CN hydrolase" evidence="2">
    <location>
        <begin position="16"/>
        <end position="254"/>
    </location>
</feature>
<dbReference type="RefSeq" id="WP_184233337.1">
    <property type="nucleotide sequence ID" value="NZ_JACHMJ010000001.1"/>
</dbReference>
<dbReference type="InterPro" id="IPR036526">
    <property type="entry name" value="C-N_Hydrolase_sf"/>
</dbReference>
<name>A0A841AJM9_9MICO</name>
<keyword evidence="1 3" id="KW-0378">Hydrolase</keyword>
<dbReference type="InterPro" id="IPR050345">
    <property type="entry name" value="Aliph_Amidase/BUP"/>
</dbReference>
<dbReference type="GO" id="GO:0016811">
    <property type="term" value="F:hydrolase activity, acting on carbon-nitrogen (but not peptide) bonds, in linear amides"/>
    <property type="evidence" value="ECO:0007669"/>
    <property type="project" value="TreeGrafter"/>
</dbReference>
<accession>A0A841AJM9</accession>
<dbReference type="PANTHER" id="PTHR43674">
    <property type="entry name" value="NITRILASE C965.09-RELATED"/>
    <property type="match status" value="1"/>
</dbReference>
<reference evidence="3 4" key="1">
    <citation type="submission" date="2020-08" db="EMBL/GenBank/DDBJ databases">
        <title>Sequencing the genomes of 1000 actinobacteria strains.</title>
        <authorList>
            <person name="Klenk H.-P."/>
        </authorList>
    </citation>
    <scope>NUCLEOTIDE SEQUENCE [LARGE SCALE GENOMIC DNA]</scope>
    <source>
        <strain evidence="3 4">DSM 105784</strain>
    </source>
</reference>
<dbReference type="Pfam" id="PF00795">
    <property type="entry name" value="CN_hydrolase"/>
    <property type="match status" value="2"/>
</dbReference>
<keyword evidence="4" id="KW-1185">Reference proteome</keyword>
<protein>
    <submittedName>
        <fullName evidence="3">Putative amidohydrolase</fullName>
    </submittedName>
</protein>
<evidence type="ECO:0000256" key="1">
    <source>
        <dbReference type="ARBA" id="ARBA00022801"/>
    </source>
</evidence>